<comment type="subcellular location">
    <subcellularLocation>
        <location evidence="1">Membrane</location>
        <topology evidence="1">Multi-pass membrane protein</topology>
    </subcellularLocation>
</comment>
<name>A0A498L218_9EURY</name>
<dbReference type="PANTHER" id="PTHR36460">
    <property type="entry name" value="UPF0132 DOMAIN PROTEIN (AFU_ORTHOLOGUE AFUA_3G10255)"/>
    <property type="match status" value="1"/>
</dbReference>
<keyword evidence="4 6" id="KW-0472">Membrane</keyword>
<feature type="transmembrane region" description="Helical" evidence="6">
    <location>
        <begin position="46"/>
        <end position="63"/>
    </location>
</feature>
<evidence type="ECO:0008006" key="9">
    <source>
        <dbReference type="Google" id="ProtNLM"/>
    </source>
</evidence>
<evidence type="ECO:0000256" key="2">
    <source>
        <dbReference type="ARBA" id="ARBA00022692"/>
    </source>
</evidence>
<dbReference type="GO" id="GO:0016020">
    <property type="term" value="C:membrane"/>
    <property type="evidence" value="ECO:0007669"/>
    <property type="project" value="UniProtKB-SubCell"/>
</dbReference>
<dbReference type="RefSeq" id="WP_129069484.1">
    <property type="nucleotide sequence ID" value="NZ_RDFA01000004.1"/>
</dbReference>
<accession>A0A498L218</accession>
<sequence>MATREPDEPTGGQLAGGPDDGTAGQTRTDEVRAATGTGLDPNQGAAIAYLLGALTAVLVLVLEDDEFVRFHAVQSIALTVVAVGAYVVLGVVTTVFAFVPLIGGLFVALFAIVSLLIGLAGFGVWLFAMYQAYSGEWFEFPIVGGFARRY</sequence>
<evidence type="ECO:0000256" key="6">
    <source>
        <dbReference type="SAM" id="Phobius"/>
    </source>
</evidence>
<keyword evidence="8" id="KW-1185">Reference proteome</keyword>
<evidence type="ECO:0000256" key="3">
    <source>
        <dbReference type="ARBA" id="ARBA00022989"/>
    </source>
</evidence>
<dbReference type="Pfam" id="PF09685">
    <property type="entry name" value="MamF_MmsF"/>
    <property type="match status" value="1"/>
</dbReference>
<dbReference type="OrthoDB" id="329551at2157"/>
<dbReference type="EMBL" id="RDFA01000004">
    <property type="protein sequence ID" value="RXK48647.1"/>
    <property type="molecule type" value="Genomic_DNA"/>
</dbReference>
<dbReference type="PANTHER" id="PTHR36460:SF1">
    <property type="entry name" value="UPF0132 DOMAIN PROTEIN (AFU_ORTHOLOGUE AFUA_3G10255)"/>
    <property type="match status" value="1"/>
</dbReference>
<gene>
    <name evidence="7" type="ORF">EAF64_13315</name>
</gene>
<evidence type="ECO:0000313" key="8">
    <source>
        <dbReference type="Proteomes" id="UP000289691"/>
    </source>
</evidence>
<feature type="region of interest" description="Disordered" evidence="5">
    <location>
        <begin position="1"/>
        <end position="26"/>
    </location>
</feature>
<feature type="transmembrane region" description="Helical" evidence="6">
    <location>
        <begin position="105"/>
        <end position="128"/>
    </location>
</feature>
<evidence type="ECO:0000256" key="5">
    <source>
        <dbReference type="SAM" id="MobiDB-lite"/>
    </source>
</evidence>
<dbReference type="Proteomes" id="UP000289691">
    <property type="component" value="Unassembled WGS sequence"/>
</dbReference>
<feature type="transmembrane region" description="Helical" evidence="6">
    <location>
        <begin position="75"/>
        <end position="99"/>
    </location>
</feature>
<evidence type="ECO:0000256" key="1">
    <source>
        <dbReference type="ARBA" id="ARBA00004141"/>
    </source>
</evidence>
<keyword evidence="3 6" id="KW-1133">Transmembrane helix</keyword>
<protein>
    <recommendedName>
        <fullName evidence="9">DUF4870 domain-containing protein</fullName>
    </recommendedName>
</protein>
<dbReference type="AlphaFoldDB" id="A0A498L218"/>
<evidence type="ECO:0000313" key="7">
    <source>
        <dbReference type="EMBL" id="RXK48647.1"/>
    </source>
</evidence>
<comment type="caution">
    <text evidence="7">The sequence shown here is derived from an EMBL/GenBank/DDBJ whole genome shotgun (WGS) entry which is preliminary data.</text>
</comment>
<evidence type="ECO:0000256" key="4">
    <source>
        <dbReference type="ARBA" id="ARBA00023136"/>
    </source>
</evidence>
<dbReference type="InterPro" id="IPR019109">
    <property type="entry name" value="MamF_MmsF"/>
</dbReference>
<reference evidence="7 8" key="1">
    <citation type="submission" date="2019-01" db="EMBL/GenBank/DDBJ databases">
        <title>Halorientalis sp. F13-25 a new haloarchaeum isolated from hypersaline water.</title>
        <authorList>
            <person name="Ana D.-V."/>
            <person name="Cristina S.-P."/>
            <person name="Antonio V."/>
        </authorList>
    </citation>
    <scope>NUCLEOTIDE SEQUENCE [LARGE SCALE GENOMIC DNA]</scope>
    <source>
        <strain evidence="7 8">F13-25</strain>
    </source>
</reference>
<keyword evidence="2 6" id="KW-0812">Transmembrane</keyword>
<proteinExistence type="predicted"/>
<organism evidence="7 8">
    <name type="scientific">Halorientalis pallida</name>
    <dbReference type="NCBI Taxonomy" id="2479928"/>
    <lineage>
        <taxon>Archaea</taxon>
        <taxon>Methanobacteriati</taxon>
        <taxon>Methanobacteriota</taxon>
        <taxon>Stenosarchaea group</taxon>
        <taxon>Halobacteria</taxon>
        <taxon>Halobacteriales</taxon>
        <taxon>Haloarculaceae</taxon>
        <taxon>Halorientalis</taxon>
    </lineage>
</organism>